<sequence length="295" mass="33723">LHDQNACVCRNFMLSSSLPSSGRRCPSNIFRHHLAFNNRWTCRHLLSWTRSHCIYWFVCLFRRFNTSCWLTCYRWGLFFLLSCVRLFRSLRPVNFHLIISLLAPTASLVQHPVTVRPSGLPLFFWAEPTIPKPSSWRSVHRRLRLVFLLLVRVRPLLISSCSASGCPLVTSSRIPISTVADHFPELLLTSLLDLLVSCSSSLATASRRLRGLQLLLRWLLTVQVLQPCSALLPPLSRFATVTTSRVRFSLLDLWRVHRPIMPTSPSIFASVPFLPVWVCLPFRMALVIIFCSGLA</sequence>
<organism evidence="1 2">
    <name type="scientific">Phytophthora infestans</name>
    <name type="common">Potato late blight agent</name>
    <name type="synonym">Botrytis infestans</name>
    <dbReference type="NCBI Taxonomy" id="4787"/>
    <lineage>
        <taxon>Eukaryota</taxon>
        <taxon>Sar</taxon>
        <taxon>Stramenopiles</taxon>
        <taxon>Oomycota</taxon>
        <taxon>Peronosporomycetes</taxon>
        <taxon>Peronosporales</taxon>
        <taxon>Peronosporaceae</taxon>
        <taxon>Phytophthora</taxon>
    </lineage>
</organism>
<evidence type="ECO:0000313" key="2">
    <source>
        <dbReference type="Proteomes" id="UP000704712"/>
    </source>
</evidence>
<dbReference type="EMBL" id="JAACNO010002359">
    <property type="protein sequence ID" value="KAF4133868.1"/>
    <property type="molecule type" value="Genomic_DNA"/>
</dbReference>
<gene>
    <name evidence="1" type="ORF">GN958_ATG17205</name>
</gene>
<feature type="non-terminal residue" evidence="1">
    <location>
        <position position="295"/>
    </location>
</feature>
<protein>
    <submittedName>
        <fullName evidence="1">Uncharacterized protein</fullName>
    </submittedName>
</protein>
<reference evidence="1" key="1">
    <citation type="submission" date="2020-03" db="EMBL/GenBank/DDBJ databases">
        <title>Hybrid Assembly of Korean Phytophthora infestans isolates.</title>
        <authorList>
            <person name="Prokchorchik M."/>
            <person name="Lee Y."/>
            <person name="Seo J."/>
            <person name="Cho J.-H."/>
            <person name="Park Y.-E."/>
            <person name="Jang D.-C."/>
            <person name="Im J.-S."/>
            <person name="Choi J.-G."/>
            <person name="Park H.-J."/>
            <person name="Lee G.-B."/>
            <person name="Lee Y.-G."/>
            <person name="Hong S.-Y."/>
            <person name="Cho K."/>
            <person name="Sohn K.H."/>
        </authorList>
    </citation>
    <scope>NUCLEOTIDE SEQUENCE</scope>
    <source>
        <strain evidence="1">KR_2_A2</strain>
    </source>
</reference>
<dbReference type="Proteomes" id="UP000704712">
    <property type="component" value="Unassembled WGS sequence"/>
</dbReference>
<proteinExistence type="predicted"/>
<dbReference type="AlphaFoldDB" id="A0A8S9U6I2"/>
<evidence type="ECO:0000313" key="1">
    <source>
        <dbReference type="EMBL" id="KAF4133868.1"/>
    </source>
</evidence>
<name>A0A8S9U6I2_PHYIN</name>
<comment type="caution">
    <text evidence="1">The sequence shown here is derived from an EMBL/GenBank/DDBJ whole genome shotgun (WGS) entry which is preliminary data.</text>
</comment>
<accession>A0A8S9U6I2</accession>